<gene>
    <name evidence="2" type="ORF">FHR36_006860</name>
</gene>
<sequence length="220" mass="24711">MHPVDLMCLYLLHGSVERIPGLPVDRETLSFEHLSRHVADADRAGHGDADTFSLHVRRKVRGRLYGLELRLHFLAGELWHDAVVPFGATVDLHRFLQHFRRHYASGGAPGDWDFDVYTDVRDLRQGAVLFGNRREVWFDVDRGRLATGRLTGNQRLGTRTPAPHAGAVMFPDRQAAVDGTSAEARAYRRQVARLRDPLPLGVSRPVRPEFGTGPRRRGAG</sequence>
<proteinExistence type="predicted"/>
<feature type="region of interest" description="Disordered" evidence="1">
    <location>
        <begin position="200"/>
        <end position="220"/>
    </location>
</feature>
<comment type="caution">
    <text evidence="2">The sequence shown here is derived from an EMBL/GenBank/DDBJ whole genome shotgun (WGS) entry which is preliminary data.</text>
</comment>
<evidence type="ECO:0000313" key="2">
    <source>
        <dbReference type="EMBL" id="MCP2313661.1"/>
    </source>
</evidence>
<dbReference type="EMBL" id="JAMZDX010000007">
    <property type="protein sequence ID" value="MCP2313661.1"/>
    <property type="molecule type" value="Genomic_DNA"/>
</dbReference>
<reference evidence="2 3" key="1">
    <citation type="submission" date="2022-06" db="EMBL/GenBank/DDBJ databases">
        <title>Sequencing the genomes of 1000 actinobacteria strains.</title>
        <authorList>
            <person name="Klenk H.-P."/>
        </authorList>
    </citation>
    <scope>NUCLEOTIDE SEQUENCE [LARGE SCALE GENOMIC DNA]</scope>
    <source>
        <strain evidence="2 3">DSM 41656</strain>
    </source>
</reference>
<keyword evidence="3" id="KW-1185">Reference proteome</keyword>
<protein>
    <submittedName>
        <fullName evidence="2">Uncharacterized protein</fullName>
    </submittedName>
</protein>
<name>A0ABT1JAH6_9ACTN</name>
<dbReference type="Proteomes" id="UP001206483">
    <property type="component" value="Unassembled WGS sequence"/>
</dbReference>
<dbReference type="RefSeq" id="WP_253803722.1">
    <property type="nucleotide sequence ID" value="NZ_BAAAUB010000089.1"/>
</dbReference>
<accession>A0ABT1JAH6</accession>
<organism evidence="2 3">
    <name type="scientific">Kitasatospora paracochleata</name>
    <dbReference type="NCBI Taxonomy" id="58354"/>
    <lineage>
        <taxon>Bacteria</taxon>
        <taxon>Bacillati</taxon>
        <taxon>Actinomycetota</taxon>
        <taxon>Actinomycetes</taxon>
        <taxon>Kitasatosporales</taxon>
        <taxon>Streptomycetaceae</taxon>
        <taxon>Kitasatospora</taxon>
    </lineage>
</organism>
<evidence type="ECO:0000313" key="3">
    <source>
        <dbReference type="Proteomes" id="UP001206483"/>
    </source>
</evidence>
<evidence type="ECO:0000256" key="1">
    <source>
        <dbReference type="SAM" id="MobiDB-lite"/>
    </source>
</evidence>